<protein>
    <recommendedName>
        <fullName evidence="2">Septum formation-related domain-containing protein</fullName>
    </recommendedName>
</protein>
<evidence type="ECO:0000313" key="4">
    <source>
        <dbReference type="Proteomes" id="UP000313849"/>
    </source>
</evidence>
<name>A0A5C5BA87_9MICO</name>
<dbReference type="InterPro" id="IPR026004">
    <property type="entry name" value="Septum_form"/>
</dbReference>
<keyword evidence="4" id="KW-1185">Reference proteome</keyword>
<feature type="signal peptide" evidence="1">
    <location>
        <begin position="1"/>
        <end position="26"/>
    </location>
</feature>
<organism evidence="3 4">
    <name type="scientific">Miniimonas arenae</name>
    <dbReference type="NCBI Taxonomy" id="676201"/>
    <lineage>
        <taxon>Bacteria</taxon>
        <taxon>Bacillati</taxon>
        <taxon>Actinomycetota</taxon>
        <taxon>Actinomycetes</taxon>
        <taxon>Micrococcales</taxon>
        <taxon>Beutenbergiaceae</taxon>
        <taxon>Miniimonas</taxon>
    </lineage>
</organism>
<gene>
    <name evidence="3" type="ORF">FH969_14260</name>
</gene>
<sequence length="149" mass="15712">MSRTITPRLRAVALVAGLIAAGGLTAACSSGSAFSLEKGDCFNDPDDTTEVSDVPIVDCSEAHDNEVYAEYDIDGDDYPGTDAVQQEASDFCLKEFESFVGASYEDTTNLDVYMLYPTDGSWDQGDRTVTCAVYSLDGQSTGTLAGSGA</sequence>
<reference evidence="3 4" key="1">
    <citation type="submission" date="2019-06" db="EMBL/GenBank/DDBJ databases">
        <title>Draft genome sequence of Miniimonas arenae KCTC 19750T isolated from sea sand.</title>
        <authorList>
            <person name="Park S.-J."/>
        </authorList>
    </citation>
    <scope>NUCLEOTIDE SEQUENCE [LARGE SCALE GENOMIC DNA]</scope>
    <source>
        <strain evidence="3 4">KCTC 19750</strain>
    </source>
</reference>
<dbReference type="RefSeq" id="WP_139987836.1">
    <property type="nucleotide sequence ID" value="NZ_VENP01000085.1"/>
</dbReference>
<dbReference type="OrthoDB" id="3628931at2"/>
<keyword evidence="1" id="KW-0732">Signal</keyword>
<accession>A0A5C5BA87</accession>
<proteinExistence type="predicted"/>
<comment type="caution">
    <text evidence="3">The sequence shown here is derived from an EMBL/GenBank/DDBJ whole genome shotgun (WGS) entry which is preliminary data.</text>
</comment>
<dbReference type="Proteomes" id="UP000313849">
    <property type="component" value="Unassembled WGS sequence"/>
</dbReference>
<evidence type="ECO:0000313" key="3">
    <source>
        <dbReference type="EMBL" id="TNU72905.1"/>
    </source>
</evidence>
<feature type="domain" description="Septum formation-related" evidence="2">
    <location>
        <begin position="38"/>
        <end position="139"/>
    </location>
</feature>
<evidence type="ECO:0000259" key="2">
    <source>
        <dbReference type="Pfam" id="PF13845"/>
    </source>
</evidence>
<feature type="chain" id="PRO_5039546542" description="Septum formation-related domain-containing protein" evidence="1">
    <location>
        <begin position="27"/>
        <end position="149"/>
    </location>
</feature>
<dbReference type="Pfam" id="PF13845">
    <property type="entry name" value="Septum_form"/>
    <property type="match status" value="1"/>
</dbReference>
<evidence type="ECO:0000256" key="1">
    <source>
        <dbReference type="SAM" id="SignalP"/>
    </source>
</evidence>
<dbReference type="AlphaFoldDB" id="A0A5C5BA87"/>
<dbReference type="PROSITE" id="PS51257">
    <property type="entry name" value="PROKAR_LIPOPROTEIN"/>
    <property type="match status" value="1"/>
</dbReference>
<dbReference type="EMBL" id="VENP01000085">
    <property type="protein sequence ID" value="TNU72905.1"/>
    <property type="molecule type" value="Genomic_DNA"/>
</dbReference>